<name>A0A151AUC5_9FIRM</name>
<evidence type="ECO:0000259" key="1">
    <source>
        <dbReference type="Pfam" id="PF01910"/>
    </source>
</evidence>
<dbReference type="InterPro" id="IPR029756">
    <property type="entry name" value="MTH1187/YkoF-like"/>
</dbReference>
<dbReference type="RefSeq" id="WP_062285315.1">
    <property type="nucleotide sequence ID" value="NZ_LTBC01000014.1"/>
</dbReference>
<dbReference type="OrthoDB" id="2970529at2"/>
<reference evidence="2 3" key="1">
    <citation type="submission" date="2016-02" db="EMBL/GenBank/DDBJ databases">
        <title>Genome sequence of Moorella mulderi DSM 14980.</title>
        <authorList>
            <person name="Poehlein A."/>
            <person name="Daniel R."/>
        </authorList>
    </citation>
    <scope>NUCLEOTIDE SEQUENCE [LARGE SCALE GENOMIC DNA]</scope>
    <source>
        <strain evidence="2 3">DSM 14980</strain>
    </source>
</reference>
<dbReference type="InterPro" id="IPR002767">
    <property type="entry name" value="Thiamine_BP"/>
</dbReference>
<dbReference type="AlphaFoldDB" id="A0A151AUC5"/>
<feature type="domain" description="Thiamine-binding protein" evidence="1">
    <location>
        <begin position="4"/>
        <end position="70"/>
    </location>
</feature>
<dbReference type="Pfam" id="PF01910">
    <property type="entry name" value="Thiamine_BP"/>
    <property type="match status" value="1"/>
</dbReference>
<evidence type="ECO:0000313" key="3">
    <source>
        <dbReference type="Proteomes" id="UP000075670"/>
    </source>
</evidence>
<protein>
    <submittedName>
        <fullName evidence="2">YKOF-related family protein</fullName>
    </submittedName>
</protein>
<dbReference type="SUPFAM" id="SSF89957">
    <property type="entry name" value="MTH1187/YkoF-like"/>
    <property type="match status" value="1"/>
</dbReference>
<dbReference type="EMBL" id="LTBC01000014">
    <property type="protein sequence ID" value="KYH31163.1"/>
    <property type="molecule type" value="Genomic_DNA"/>
</dbReference>
<accession>A0A151AUC5</accession>
<keyword evidence="3" id="KW-1185">Reference proteome</keyword>
<dbReference type="Proteomes" id="UP000075670">
    <property type="component" value="Unassembled WGS sequence"/>
</dbReference>
<comment type="caution">
    <text evidence="2">The sequence shown here is derived from an EMBL/GenBank/DDBJ whole genome shotgun (WGS) entry which is preliminary data.</text>
</comment>
<evidence type="ECO:0000313" key="2">
    <source>
        <dbReference type="EMBL" id="KYH31163.1"/>
    </source>
</evidence>
<organism evidence="2 3">
    <name type="scientific">Moorella mulderi DSM 14980</name>
    <dbReference type="NCBI Taxonomy" id="1122241"/>
    <lineage>
        <taxon>Bacteria</taxon>
        <taxon>Bacillati</taxon>
        <taxon>Bacillota</taxon>
        <taxon>Clostridia</taxon>
        <taxon>Neomoorellales</taxon>
        <taxon>Neomoorellaceae</taxon>
        <taxon>Neomoorella</taxon>
    </lineage>
</organism>
<dbReference type="Gene3D" id="3.30.70.930">
    <property type="match status" value="1"/>
</dbReference>
<proteinExistence type="predicted"/>
<dbReference type="PATRIC" id="fig|1122241.3.peg.2700"/>
<sequence length="80" mass="8556">MLSAEVSLYPQKTIRASEIINDAIQSLAQQGVSYNVGPLSTEIHGTEEQVWTGIRSLFDRASSAGEVSMVVTLSNAASED</sequence>
<gene>
    <name evidence="2" type="ORF">MOMUL_25440</name>
</gene>